<evidence type="ECO:0000313" key="4">
    <source>
        <dbReference type="EMBL" id="SDE30172.1"/>
    </source>
</evidence>
<feature type="binding site" evidence="2">
    <location>
        <begin position="40"/>
        <end position="41"/>
    </location>
    <ligand>
        <name>substrate</name>
    </ligand>
</feature>
<feature type="active site" description="Proton donor/acceptor" evidence="1">
    <location>
        <position position="103"/>
    </location>
</feature>
<feature type="binding site" evidence="2">
    <location>
        <position position="79"/>
    </location>
    <ligand>
        <name>substrate</name>
    </ligand>
</feature>
<dbReference type="PANTHER" id="PTHR48100:SF1">
    <property type="entry name" value="HISTIDINE PHOSPHATASE FAMILY PROTEIN-RELATED"/>
    <property type="match status" value="1"/>
</dbReference>
<dbReference type="Pfam" id="PF00300">
    <property type="entry name" value="His_Phos_1"/>
    <property type="match status" value="1"/>
</dbReference>
<dbReference type="STRING" id="675864.SAMN04489747_3058"/>
<evidence type="ECO:0000256" key="1">
    <source>
        <dbReference type="PIRSR" id="PIRSR613078-1"/>
    </source>
</evidence>
<evidence type="ECO:0000256" key="2">
    <source>
        <dbReference type="PIRSR" id="PIRSR613078-2"/>
    </source>
</evidence>
<gene>
    <name evidence="4" type="ORF">SAMN04489747_3058</name>
</gene>
<evidence type="ECO:0000313" key="5">
    <source>
        <dbReference type="Proteomes" id="UP000198546"/>
    </source>
</evidence>
<dbReference type="InterPro" id="IPR050275">
    <property type="entry name" value="PGM_Phosphatase"/>
</dbReference>
<dbReference type="Gene3D" id="3.40.50.1240">
    <property type="entry name" value="Phosphoglycerate mutase-like"/>
    <property type="match status" value="1"/>
</dbReference>
<dbReference type="SMART" id="SM00855">
    <property type="entry name" value="PGAM"/>
    <property type="match status" value="1"/>
</dbReference>
<dbReference type="InterPro" id="IPR013078">
    <property type="entry name" value="His_Pase_superF_clade-1"/>
</dbReference>
<proteinExistence type="predicted"/>
<dbReference type="PANTHER" id="PTHR48100">
    <property type="entry name" value="BROAD-SPECIFICITY PHOSPHATASE YOR283W-RELATED"/>
    <property type="match status" value="1"/>
</dbReference>
<organism evidence="4 5">
    <name type="scientific">Auraticoccus monumenti</name>
    <dbReference type="NCBI Taxonomy" id="675864"/>
    <lineage>
        <taxon>Bacteria</taxon>
        <taxon>Bacillati</taxon>
        <taxon>Actinomycetota</taxon>
        <taxon>Actinomycetes</taxon>
        <taxon>Propionibacteriales</taxon>
        <taxon>Propionibacteriaceae</taxon>
        <taxon>Auraticoccus</taxon>
    </lineage>
</organism>
<dbReference type="Proteomes" id="UP000198546">
    <property type="component" value="Chromosome i"/>
</dbReference>
<feature type="region of interest" description="Disordered" evidence="3">
    <location>
        <begin position="29"/>
        <end position="54"/>
    </location>
</feature>
<accession>A0A1G7BT88</accession>
<protein>
    <submittedName>
        <fullName evidence="4">Broad specificity phosphatase PhoE</fullName>
    </submittedName>
</protein>
<dbReference type="AlphaFoldDB" id="A0A1G7BT88"/>
<keyword evidence="5" id="KW-1185">Reference proteome</keyword>
<dbReference type="CDD" id="cd07067">
    <property type="entry name" value="HP_PGM_like"/>
    <property type="match status" value="1"/>
</dbReference>
<dbReference type="GO" id="GO:0016791">
    <property type="term" value="F:phosphatase activity"/>
    <property type="evidence" value="ECO:0007669"/>
    <property type="project" value="TreeGrafter"/>
</dbReference>
<dbReference type="EMBL" id="LT629688">
    <property type="protein sequence ID" value="SDE30172.1"/>
    <property type="molecule type" value="Genomic_DNA"/>
</dbReference>
<dbReference type="OrthoDB" id="4697614at2"/>
<name>A0A1G7BT88_9ACTN</name>
<dbReference type="SUPFAM" id="SSF53254">
    <property type="entry name" value="Phosphoglycerate mutase-like"/>
    <property type="match status" value="1"/>
</dbReference>
<reference evidence="4 5" key="1">
    <citation type="submission" date="2016-10" db="EMBL/GenBank/DDBJ databases">
        <authorList>
            <person name="de Groot N.N."/>
        </authorList>
    </citation>
    <scope>NUCLEOTIDE SEQUENCE [LARGE SCALE GENOMIC DNA]</scope>
    <source>
        <strain evidence="4 5">MON 2.2</strain>
    </source>
</reference>
<evidence type="ECO:0000256" key="3">
    <source>
        <dbReference type="SAM" id="MobiDB-lite"/>
    </source>
</evidence>
<feature type="active site" description="Tele-phosphohistidine intermediate" evidence="1">
    <location>
        <position position="26"/>
    </location>
</feature>
<dbReference type="InterPro" id="IPR029033">
    <property type="entry name" value="His_PPase_superfam"/>
</dbReference>
<sequence>MSMMRPASWSSAHQQDPTTDLLLLRHGETPLTPERRFSGTGSSDPGLSEVGLRQAQQAARSAVVRLAGPTVVLTSPLRRCRETADVVAAALGVTVEVLEDLREMDFGEWEGHTFAEVRQRHPDDLAAWKRSADVAPTGSRESFTELLHRVGDVARNLSRAHPGATVLAVTHVTPVKAFVAHALDAPATSFFAMELSPAALTRISYTGEEAVLRSFNDTSHLR</sequence>
<dbReference type="GO" id="GO:0005737">
    <property type="term" value="C:cytoplasm"/>
    <property type="evidence" value="ECO:0007669"/>
    <property type="project" value="TreeGrafter"/>
</dbReference>